<accession>A0ABM1C2V6</accession>
<gene>
    <name evidence="5" type="primary">LOC106477187</name>
</gene>
<feature type="domain" description="Ig-like" evidence="3">
    <location>
        <begin position="1"/>
        <end position="88"/>
    </location>
</feature>
<evidence type="ECO:0000313" key="5">
    <source>
        <dbReference type="RefSeq" id="XP_013793231.2"/>
    </source>
</evidence>
<dbReference type="SMART" id="SM00409">
    <property type="entry name" value="IG"/>
    <property type="match status" value="2"/>
</dbReference>
<name>A0ABM1C2V6_LIMPO</name>
<keyword evidence="4" id="KW-1185">Reference proteome</keyword>
<proteinExistence type="predicted"/>
<dbReference type="InterPro" id="IPR003599">
    <property type="entry name" value="Ig_sub"/>
</dbReference>
<keyword evidence="1" id="KW-0677">Repeat</keyword>
<feature type="domain" description="Ig-like" evidence="3">
    <location>
        <begin position="284"/>
        <end position="334"/>
    </location>
</feature>
<feature type="domain" description="Ig-like" evidence="3">
    <location>
        <begin position="194"/>
        <end position="281"/>
    </location>
</feature>
<organism evidence="4 5">
    <name type="scientific">Limulus polyphemus</name>
    <name type="common">Atlantic horseshoe crab</name>
    <dbReference type="NCBI Taxonomy" id="6850"/>
    <lineage>
        <taxon>Eukaryota</taxon>
        <taxon>Metazoa</taxon>
        <taxon>Ecdysozoa</taxon>
        <taxon>Arthropoda</taxon>
        <taxon>Chelicerata</taxon>
        <taxon>Merostomata</taxon>
        <taxon>Xiphosura</taxon>
        <taxon>Limulidae</taxon>
        <taxon>Limulus</taxon>
    </lineage>
</organism>
<keyword evidence="2" id="KW-1015">Disulfide bond</keyword>
<dbReference type="Gene3D" id="2.60.40.10">
    <property type="entry name" value="Immunoglobulins"/>
    <property type="match status" value="4"/>
</dbReference>
<dbReference type="InterPro" id="IPR013151">
    <property type="entry name" value="Immunoglobulin_dom"/>
</dbReference>
<evidence type="ECO:0000313" key="4">
    <source>
        <dbReference type="Proteomes" id="UP000694941"/>
    </source>
</evidence>
<dbReference type="GeneID" id="106477187"/>
<reference evidence="5" key="1">
    <citation type="submission" date="2025-08" db="UniProtKB">
        <authorList>
            <consortium name="RefSeq"/>
        </authorList>
    </citation>
    <scope>IDENTIFICATION</scope>
    <source>
        <tissue evidence="5">Muscle</tissue>
    </source>
</reference>
<dbReference type="Proteomes" id="UP000694941">
    <property type="component" value="Unplaced"/>
</dbReference>
<evidence type="ECO:0000259" key="3">
    <source>
        <dbReference type="PROSITE" id="PS50835"/>
    </source>
</evidence>
<dbReference type="InterPro" id="IPR003598">
    <property type="entry name" value="Ig_sub2"/>
</dbReference>
<dbReference type="SMART" id="SM00408">
    <property type="entry name" value="IGc2"/>
    <property type="match status" value="2"/>
</dbReference>
<dbReference type="InterPro" id="IPR013783">
    <property type="entry name" value="Ig-like_fold"/>
</dbReference>
<dbReference type="Pfam" id="PF00047">
    <property type="entry name" value="ig"/>
    <property type="match status" value="1"/>
</dbReference>
<protein>
    <submittedName>
        <fullName evidence="5">Cell adhesion molecule-related/down-regulated by oncogenes-like isoform X1</fullName>
    </submittedName>
</protein>
<dbReference type="SUPFAM" id="SSF48726">
    <property type="entry name" value="Immunoglobulin"/>
    <property type="match status" value="3"/>
</dbReference>
<dbReference type="InterPro" id="IPR013098">
    <property type="entry name" value="Ig_I-set"/>
</dbReference>
<dbReference type="PROSITE" id="PS50835">
    <property type="entry name" value="IG_LIKE"/>
    <property type="match status" value="4"/>
</dbReference>
<dbReference type="InterPro" id="IPR007110">
    <property type="entry name" value="Ig-like_dom"/>
</dbReference>
<evidence type="ECO:0000256" key="1">
    <source>
        <dbReference type="ARBA" id="ARBA00022737"/>
    </source>
</evidence>
<sequence length="334" mass="36886">MVEADNKRAVFRCSVNIPNAYIRWLWNGVPVEEAKPRHISLRTRRQKLVVRISRKEKHHSHSPSKNDHFQCIAYHQGRALVSRPAKLIVGELQPFPSANDVTLSVIAGNTAVIPCVPPHGIPQVITEFTFNDTKIELSGRHQRQPSGDLQIFDAQLVDSGTYRCSAYNPLTQQCVEASYQVFLTVTNETSPIPPSFIVTPNISTSVVLGGNVTLECVAVGVPPPNITWLKKYGQLHKHSSSQIGGNLLLLAVRREDEGMYTCLASNGVGPEATWVTSLEVNEVPLIINPPESQEIEEGKSLTLKCGTKGQPKPSVSWLHDGIRVIKDQWVTLKG</sequence>
<dbReference type="PANTHER" id="PTHR44170:SF54">
    <property type="entry name" value="FI24025P1"/>
    <property type="match status" value="1"/>
</dbReference>
<dbReference type="Pfam" id="PF07679">
    <property type="entry name" value="I-set"/>
    <property type="match status" value="1"/>
</dbReference>
<dbReference type="InterPro" id="IPR036179">
    <property type="entry name" value="Ig-like_dom_sf"/>
</dbReference>
<dbReference type="PANTHER" id="PTHR44170">
    <property type="entry name" value="PROTEIN SIDEKICK"/>
    <property type="match status" value="1"/>
</dbReference>
<dbReference type="Pfam" id="PF13927">
    <property type="entry name" value="Ig_3"/>
    <property type="match status" value="1"/>
</dbReference>
<dbReference type="RefSeq" id="XP_013793231.2">
    <property type="nucleotide sequence ID" value="XM_013937777.2"/>
</dbReference>
<evidence type="ECO:0000256" key="2">
    <source>
        <dbReference type="ARBA" id="ARBA00023157"/>
    </source>
</evidence>
<feature type="domain" description="Ig-like" evidence="3">
    <location>
        <begin position="96"/>
        <end position="186"/>
    </location>
</feature>